<dbReference type="Pfam" id="PF07883">
    <property type="entry name" value="Cupin_2"/>
    <property type="match status" value="1"/>
</dbReference>
<accession>A0A1W1ZLH8</accession>
<reference evidence="2 3" key="1">
    <citation type="submission" date="2017-04" db="EMBL/GenBank/DDBJ databases">
        <authorList>
            <person name="Afonso C.L."/>
            <person name="Miller P.J."/>
            <person name="Scott M.A."/>
            <person name="Spackman E."/>
            <person name="Goraichik I."/>
            <person name="Dimitrov K.M."/>
            <person name="Suarez D.L."/>
            <person name="Swayne D.E."/>
        </authorList>
    </citation>
    <scope>NUCLEOTIDE SEQUENCE [LARGE SCALE GENOMIC DNA]</scope>
    <source>
        <strain evidence="2 3">DSM 12816</strain>
    </source>
</reference>
<gene>
    <name evidence="2" type="ORF">SAMN02745168_1223</name>
</gene>
<evidence type="ECO:0000259" key="1">
    <source>
        <dbReference type="Pfam" id="PF07883"/>
    </source>
</evidence>
<name>A0A1W1ZLH8_9FIRM</name>
<dbReference type="InterPro" id="IPR013096">
    <property type="entry name" value="Cupin_2"/>
</dbReference>
<dbReference type="PANTHER" id="PTHR43346">
    <property type="entry name" value="LIGAND BINDING DOMAIN PROTEIN, PUTATIVE (AFU_ORTHOLOGUE AFUA_6G14370)-RELATED"/>
    <property type="match status" value="1"/>
</dbReference>
<dbReference type="AlphaFoldDB" id="A0A1W1ZLH8"/>
<dbReference type="OrthoDB" id="3231985at2"/>
<dbReference type="InterPro" id="IPR014710">
    <property type="entry name" value="RmlC-like_jellyroll"/>
</dbReference>
<proteinExistence type="predicted"/>
<evidence type="ECO:0000313" key="3">
    <source>
        <dbReference type="Proteomes" id="UP000192790"/>
    </source>
</evidence>
<protein>
    <submittedName>
        <fullName evidence="2">Mannose-6-phosphate isomerase, cupin superfamily</fullName>
    </submittedName>
</protein>
<dbReference type="EMBL" id="FWXW01000002">
    <property type="protein sequence ID" value="SMC49227.1"/>
    <property type="molecule type" value="Genomic_DNA"/>
</dbReference>
<dbReference type="PANTHER" id="PTHR43346:SF1">
    <property type="entry name" value="QUERCETIN 2,3-DIOXYGENASE-RELATED"/>
    <property type="match status" value="1"/>
</dbReference>
<dbReference type="InterPro" id="IPR052538">
    <property type="entry name" value="Flavonoid_dioxygenase-like"/>
</dbReference>
<evidence type="ECO:0000313" key="2">
    <source>
        <dbReference type="EMBL" id="SMC49227.1"/>
    </source>
</evidence>
<feature type="domain" description="Cupin type-2" evidence="1">
    <location>
        <begin position="62"/>
        <end position="137"/>
    </location>
</feature>
<dbReference type="Gene3D" id="2.60.120.10">
    <property type="entry name" value="Jelly Rolls"/>
    <property type="match status" value="1"/>
</dbReference>
<dbReference type="InterPro" id="IPR011051">
    <property type="entry name" value="RmlC_Cupin_sf"/>
</dbReference>
<sequence>MYRSKNTGRGGEADFIPAGAYRGRMSADNGPEPFTLNISRAAEQNGTFRTTVWTGEHLQVTLMCIPAGGEVGLEMHPCTDQFIRVETGRGLVQMGNSRDDLGFQRIVCDGYAILIPAGKWHNLLNTGRCPLKLYSIYAPPHHPQGTVHLTKADSDAAEHG</sequence>
<keyword evidence="2" id="KW-0413">Isomerase</keyword>
<dbReference type="SUPFAM" id="SSF51182">
    <property type="entry name" value="RmlC-like cupins"/>
    <property type="match status" value="1"/>
</dbReference>
<dbReference type="GO" id="GO:0016853">
    <property type="term" value="F:isomerase activity"/>
    <property type="evidence" value="ECO:0007669"/>
    <property type="project" value="UniProtKB-KW"/>
</dbReference>
<organism evidence="2 3">
    <name type="scientific">Papillibacter cinnamivorans DSM 12816</name>
    <dbReference type="NCBI Taxonomy" id="1122930"/>
    <lineage>
        <taxon>Bacteria</taxon>
        <taxon>Bacillati</taxon>
        <taxon>Bacillota</taxon>
        <taxon>Clostridia</taxon>
        <taxon>Eubacteriales</taxon>
        <taxon>Oscillospiraceae</taxon>
        <taxon>Papillibacter</taxon>
    </lineage>
</organism>
<keyword evidence="3" id="KW-1185">Reference proteome</keyword>
<dbReference type="Proteomes" id="UP000192790">
    <property type="component" value="Unassembled WGS sequence"/>
</dbReference>
<dbReference type="CDD" id="cd02223">
    <property type="entry name" value="cupin_Bh2720-like"/>
    <property type="match status" value="1"/>
</dbReference>
<dbReference type="STRING" id="1122930.SAMN02745168_1223"/>